<proteinExistence type="predicted"/>
<dbReference type="PATRIC" id="fig|329854.7.peg.1033"/>
<protein>
    <submittedName>
        <fullName evidence="1">Uncharacterized protein</fullName>
    </submittedName>
</protein>
<evidence type="ECO:0000313" key="1">
    <source>
        <dbReference type="EMBL" id="KXT54209.1"/>
    </source>
</evidence>
<dbReference type="AlphaFoldDB" id="A0A139LRY8"/>
<name>A0A139LRY8_9BACE</name>
<evidence type="ECO:0000313" key="2">
    <source>
        <dbReference type="Proteomes" id="UP000070319"/>
    </source>
</evidence>
<organism evidence="1">
    <name type="scientific">Bacteroides intestinalis</name>
    <dbReference type="NCBI Taxonomy" id="329854"/>
    <lineage>
        <taxon>Bacteria</taxon>
        <taxon>Pseudomonadati</taxon>
        <taxon>Bacteroidota</taxon>
        <taxon>Bacteroidia</taxon>
        <taxon>Bacteroidales</taxon>
        <taxon>Bacteroidaceae</taxon>
        <taxon>Bacteroides</taxon>
    </lineage>
</organism>
<accession>A0A139LRY8</accession>
<dbReference type="Proteomes" id="UP000070319">
    <property type="component" value="Unassembled WGS sequence"/>
</dbReference>
<comment type="caution">
    <text evidence="1">The sequence shown here is derived from an EMBL/GenBank/DDBJ whole genome shotgun (WGS) entry which is preliminary data.</text>
</comment>
<gene>
    <name evidence="1" type="ORF">HMPREF2531_01021</name>
</gene>
<dbReference type="RefSeq" id="WP_061434450.1">
    <property type="nucleotide sequence ID" value="NZ_KQ968679.1"/>
</dbReference>
<dbReference type="EMBL" id="LTDF01000046">
    <property type="protein sequence ID" value="KXT54209.1"/>
    <property type="molecule type" value="Genomic_DNA"/>
</dbReference>
<dbReference type="Pfam" id="PF16389">
    <property type="entry name" value="DUF4998"/>
    <property type="match status" value="1"/>
</dbReference>
<reference evidence="1 2" key="1">
    <citation type="submission" date="2016-02" db="EMBL/GenBank/DDBJ databases">
        <authorList>
            <person name="Wen L."/>
            <person name="He K."/>
            <person name="Yang H."/>
        </authorList>
    </citation>
    <scope>NUCLEOTIDE SEQUENCE [LARGE SCALE GENOMIC DNA]</scope>
    <source>
        <strain evidence="1 2">KLE1704</strain>
    </source>
</reference>
<sequence length="245" mass="28202">MVKKKLIETMMMKTKIYTALITLAVLGMCFSCTDINHLHEPYLERGEQIYLGKIDSVHMYAGKNRIEAGLWFSDVRAKNLVVKYNGETDSICIPLEREPERPLRSDSILIKIPNVNEGTAMTFKFIIYDANMKYKSLPVESLCSAYGDNYQESILNRRLINHSYENGTLTIGWLRTGSIQILNTEIYYIQKNGEENMIKLLPNEVSCFIENVKAGSKVRYRSVFRPEASAIDLFYTEYNEFTIGE</sequence>